<keyword evidence="7" id="KW-1185">Reference proteome</keyword>
<feature type="domain" description="Heterokaryon incompatibility" evidence="4">
    <location>
        <begin position="305"/>
        <end position="439"/>
    </location>
</feature>
<feature type="domain" description="Crinkler effector protein N-terminal" evidence="5">
    <location>
        <begin position="110"/>
        <end position="221"/>
    </location>
</feature>
<dbReference type="InterPro" id="IPR010730">
    <property type="entry name" value="HET"/>
</dbReference>
<proteinExistence type="predicted"/>
<dbReference type="InterPro" id="IPR045379">
    <property type="entry name" value="Crinkler_N"/>
</dbReference>
<dbReference type="Proteomes" id="UP001259832">
    <property type="component" value="Unassembled WGS sequence"/>
</dbReference>
<protein>
    <recommendedName>
        <fullName evidence="8">Heterokaryon incompatibility domain-containing protein</fullName>
    </recommendedName>
</protein>
<evidence type="ECO:0000313" key="7">
    <source>
        <dbReference type="Proteomes" id="UP001259832"/>
    </source>
</evidence>
<evidence type="ECO:0000256" key="2">
    <source>
        <dbReference type="ARBA" id="ARBA00004613"/>
    </source>
</evidence>
<accession>A0AAD9GET9</accession>
<gene>
    <name evidence="6" type="ORF">P3T76_009795</name>
</gene>
<comment type="caution">
    <text evidence="6">The sequence shown here is derived from an EMBL/GenBank/DDBJ whole genome shotgun (WGS) entry which is preliminary data.</text>
</comment>
<evidence type="ECO:0008006" key="8">
    <source>
        <dbReference type="Google" id="ProtNLM"/>
    </source>
</evidence>
<sequence>MGNELLCIDAKHFNFFAVQVGEADTLHKLEFKLFEKIYRRRQHPKEANVTLHLYCAKESGIWLKRQSDSDGAVAICDENLLANEDNVMDNFVDAPDDAIHLVVTTETSEITLNCFTIGEWRPYRVTILPNDTLDHLQRQIRHAGRAGPKVEEESDILWLYSSRRQGEWCRRDDSLFDCPKMQWIVPEEIEDVMCEENLLELDSPIFELFRNAPNDAVHLVVIYPVNSGELDVSTWIPPQILSDLARPIDIVTVQAPAGCACCEKKRNPIATASVVQGVFVKLSWKDGELTMDRIRGELPANEVSAISYAWGTLPHEQRIHLVNSNDEIKLGNEWDTDRFVNTLVRLSEQNWVWIDQLCLPQEGELSVVLATDIATVYSSCRVCCLVPTLPCEEFQALQREAATTGGEENYAEPVKAHLKKCSCLSNWSIYFSRIWPWQEFAIATNVEIHLELGRHNASNGASFRPFSTALNQVAVKLADRFWGGTVEQLSESNAKAAALLLLGWGVRSKPRQKVSHFDTLMFVSWLARTQRTATKMVDIFFAMSPMLELSSDYKVTGGMTPIDALLAVLTAFQQRLRTYLSGAIPAGLLGASEQTFRPILDVVYQNQEVFIRNSIDLLPFVAMTTMTQTNYGIVRGFTAPRKVDILLSQKQSARVSLRDVVQSMSRNQRAQATEFARGALIADLSESGRVIAGAMAGFMDPLFQIADVQLPNESAVEFNSTVFNTVAVALGVIPFHTYGQAEVMTGNAALARVDIGMGECGLAIVDDNNCLPDHVCVSRNSTFLGRITSDEKFKVSGRVLGCHPTTGLSAELISSVEFAEDLSNSMPLV</sequence>
<evidence type="ECO:0000313" key="6">
    <source>
        <dbReference type="EMBL" id="KAK1937017.1"/>
    </source>
</evidence>
<evidence type="ECO:0000259" key="5">
    <source>
        <dbReference type="Pfam" id="PF20147"/>
    </source>
</evidence>
<reference evidence="6" key="1">
    <citation type="submission" date="2023-08" db="EMBL/GenBank/DDBJ databases">
        <title>Reference Genome Resource for the Citrus Pathogen Phytophthora citrophthora.</title>
        <authorList>
            <person name="Moller H."/>
            <person name="Coetzee B."/>
            <person name="Rose L.J."/>
            <person name="Van Niekerk J.M."/>
        </authorList>
    </citation>
    <scope>NUCLEOTIDE SEQUENCE</scope>
    <source>
        <strain evidence="6">STE-U-9442</strain>
    </source>
</reference>
<comment type="subcellular location">
    <subcellularLocation>
        <location evidence="1">Host cell</location>
    </subcellularLocation>
    <subcellularLocation>
        <location evidence="2">Secreted</location>
    </subcellularLocation>
</comment>
<dbReference type="AlphaFoldDB" id="A0AAD9GET9"/>
<evidence type="ECO:0000256" key="1">
    <source>
        <dbReference type="ARBA" id="ARBA00004340"/>
    </source>
</evidence>
<name>A0AAD9GET9_9STRA</name>
<evidence type="ECO:0000259" key="4">
    <source>
        <dbReference type="Pfam" id="PF06985"/>
    </source>
</evidence>
<dbReference type="EMBL" id="JASMQC010000020">
    <property type="protein sequence ID" value="KAK1937017.1"/>
    <property type="molecule type" value="Genomic_DNA"/>
</dbReference>
<dbReference type="GO" id="GO:0005576">
    <property type="term" value="C:extracellular region"/>
    <property type="evidence" value="ECO:0007669"/>
    <property type="project" value="UniProtKB-SubCell"/>
</dbReference>
<dbReference type="Pfam" id="PF06985">
    <property type="entry name" value="HET"/>
    <property type="match status" value="1"/>
</dbReference>
<dbReference type="GO" id="GO:0043657">
    <property type="term" value="C:host cell"/>
    <property type="evidence" value="ECO:0007669"/>
    <property type="project" value="UniProtKB-SubCell"/>
</dbReference>
<keyword evidence="3" id="KW-0964">Secreted</keyword>
<dbReference type="Pfam" id="PF20147">
    <property type="entry name" value="Crinkler"/>
    <property type="match status" value="1"/>
</dbReference>
<organism evidence="6 7">
    <name type="scientific">Phytophthora citrophthora</name>
    <dbReference type="NCBI Taxonomy" id="4793"/>
    <lineage>
        <taxon>Eukaryota</taxon>
        <taxon>Sar</taxon>
        <taxon>Stramenopiles</taxon>
        <taxon>Oomycota</taxon>
        <taxon>Peronosporomycetes</taxon>
        <taxon>Peronosporales</taxon>
        <taxon>Peronosporaceae</taxon>
        <taxon>Phytophthora</taxon>
    </lineage>
</organism>
<evidence type="ECO:0000256" key="3">
    <source>
        <dbReference type="ARBA" id="ARBA00022525"/>
    </source>
</evidence>